<dbReference type="Pfam" id="PF00106">
    <property type="entry name" value="adh_short"/>
    <property type="match status" value="1"/>
</dbReference>
<dbReference type="EMBL" id="JAHLJV010000100">
    <property type="protein sequence ID" value="KAK1573012.1"/>
    <property type="molecule type" value="Genomic_DNA"/>
</dbReference>
<dbReference type="AlphaFoldDB" id="A0AAD8UYY1"/>
<proteinExistence type="predicted"/>
<name>A0AAD8UYY1_9PEZI</name>
<dbReference type="GeneID" id="85445899"/>
<evidence type="ECO:0000313" key="2">
    <source>
        <dbReference type="EMBL" id="KAK1573012.1"/>
    </source>
</evidence>
<dbReference type="GO" id="GO:0016491">
    <property type="term" value="F:oxidoreductase activity"/>
    <property type="evidence" value="ECO:0007669"/>
    <property type="project" value="UniProtKB-KW"/>
</dbReference>
<comment type="caution">
    <text evidence="2">The sequence shown here is derived from an EMBL/GenBank/DDBJ whole genome shotgun (WGS) entry which is preliminary data.</text>
</comment>
<dbReference type="InterPro" id="IPR036291">
    <property type="entry name" value="NAD(P)-bd_dom_sf"/>
</dbReference>
<evidence type="ECO:0000313" key="3">
    <source>
        <dbReference type="Proteomes" id="UP001230504"/>
    </source>
</evidence>
<organism evidence="2 3">
    <name type="scientific">Colletotrichum navitas</name>
    <dbReference type="NCBI Taxonomy" id="681940"/>
    <lineage>
        <taxon>Eukaryota</taxon>
        <taxon>Fungi</taxon>
        <taxon>Dikarya</taxon>
        <taxon>Ascomycota</taxon>
        <taxon>Pezizomycotina</taxon>
        <taxon>Sordariomycetes</taxon>
        <taxon>Hypocreomycetidae</taxon>
        <taxon>Glomerellales</taxon>
        <taxon>Glomerellaceae</taxon>
        <taxon>Colletotrichum</taxon>
        <taxon>Colletotrichum graminicola species complex</taxon>
    </lineage>
</organism>
<dbReference type="Gene3D" id="3.40.50.720">
    <property type="entry name" value="NAD(P)-binding Rossmann-like Domain"/>
    <property type="match status" value="1"/>
</dbReference>
<sequence length="327" mass="35884">MVNFGPETTAAAVISHFAGQVQGHTFLINGVSPGGIGAEIAVSLAEASPSRLILITTPDDASGLQPVLEEIKRRDASVVATILTANPSSLSSVRNSGQNILTDPGVSQIDVVINIPTEMPRPYTKTEDGLEYLLHTNYLSQFLLTNKILPKVLLAERPRIINISSSANKIAGMRWHDLNFEEPGSYEPWTAYGQTKTAAILFTVALNARLISAQQPSFRSYAVHPGGVKTKLQENLSEDSLKKAFEGTKKRFGEETANEFFRWKTLSAASSTPLRAALDPDLANHEAIWLEDCELLQESVHLDARATDLQSAQRLWKMSEELIKEKF</sequence>
<gene>
    <name evidence="2" type="ORF">LY79DRAFT_594166</name>
</gene>
<reference evidence="2" key="1">
    <citation type="submission" date="2021-06" db="EMBL/GenBank/DDBJ databases">
        <title>Comparative genomics, transcriptomics and evolutionary studies reveal genomic signatures of adaptation to plant cell wall in hemibiotrophic fungi.</title>
        <authorList>
            <consortium name="DOE Joint Genome Institute"/>
            <person name="Baroncelli R."/>
            <person name="Diaz J.F."/>
            <person name="Benocci T."/>
            <person name="Peng M."/>
            <person name="Battaglia E."/>
            <person name="Haridas S."/>
            <person name="Andreopoulos W."/>
            <person name="Labutti K."/>
            <person name="Pangilinan J."/>
            <person name="Floch G.L."/>
            <person name="Makela M.R."/>
            <person name="Henrissat B."/>
            <person name="Grigoriev I.V."/>
            <person name="Crouch J.A."/>
            <person name="De Vries R.P."/>
            <person name="Sukno S.A."/>
            <person name="Thon M.R."/>
        </authorList>
    </citation>
    <scope>NUCLEOTIDE SEQUENCE</scope>
    <source>
        <strain evidence="2">CBS 125086</strain>
    </source>
</reference>
<dbReference type="PANTHER" id="PTHR43157">
    <property type="entry name" value="PHOSPHATIDYLINOSITOL-GLYCAN BIOSYNTHESIS CLASS F PROTEIN-RELATED"/>
    <property type="match status" value="1"/>
</dbReference>
<accession>A0AAD8UYY1</accession>
<dbReference type="InterPro" id="IPR002347">
    <property type="entry name" value="SDR_fam"/>
</dbReference>
<dbReference type="PANTHER" id="PTHR43157:SF31">
    <property type="entry name" value="PHOSPHATIDYLINOSITOL-GLYCAN BIOSYNTHESIS CLASS F PROTEIN"/>
    <property type="match status" value="1"/>
</dbReference>
<keyword evidence="3" id="KW-1185">Reference proteome</keyword>
<evidence type="ECO:0000256" key="1">
    <source>
        <dbReference type="ARBA" id="ARBA00023002"/>
    </source>
</evidence>
<protein>
    <submittedName>
        <fullName evidence="2">Retinol dehydrogenase 12</fullName>
    </submittedName>
</protein>
<dbReference type="Proteomes" id="UP001230504">
    <property type="component" value="Unassembled WGS sequence"/>
</dbReference>
<dbReference type="RefSeq" id="XP_060408726.1">
    <property type="nucleotide sequence ID" value="XM_060561659.1"/>
</dbReference>
<dbReference type="SUPFAM" id="SSF51735">
    <property type="entry name" value="NAD(P)-binding Rossmann-fold domains"/>
    <property type="match status" value="1"/>
</dbReference>
<keyword evidence="1" id="KW-0560">Oxidoreductase</keyword>